<protein>
    <submittedName>
        <fullName evidence="6">LysR family transcriptional regulator</fullName>
    </submittedName>
</protein>
<evidence type="ECO:0000259" key="5">
    <source>
        <dbReference type="PROSITE" id="PS50931"/>
    </source>
</evidence>
<dbReference type="EMBL" id="JBHTLU010000007">
    <property type="protein sequence ID" value="MFD1219008.1"/>
    <property type="molecule type" value="Genomic_DNA"/>
</dbReference>
<evidence type="ECO:0000256" key="4">
    <source>
        <dbReference type="ARBA" id="ARBA00023163"/>
    </source>
</evidence>
<evidence type="ECO:0000313" key="7">
    <source>
        <dbReference type="Proteomes" id="UP001597180"/>
    </source>
</evidence>
<gene>
    <name evidence="6" type="ORF">ACFQ4B_02645</name>
</gene>
<keyword evidence="4" id="KW-0804">Transcription</keyword>
<keyword evidence="3" id="KW-0238">DNA-binding</keyword>
<dbReference type="Pfam" id="PF03466">
    <property type="entry name" value="LysR_substrate"/>
    <property type="match status" value="1"/>
</dbReference>
<dbReference type="InterPro" id="IPR036390">
    <property type="entry name" value="WH_DNA-bd_sf"/>
</dbReference>
<dbReference type="PROSITE" id="PS50931">
    <property type="entry name" value="HTH_LYSR"/>
    <property type="match status" value="1"/>
</dbReference>
<evidence type="ECO:0000256" key="2">
    <source>
        <dbReference type="ARBA" id="ARBA00023015"/>
    </source>
</evidence>
<accession>A0ABW3UDJ2</accession>
<dbReference type="RefSeq" id="WP_345591360.1">
    <property type="nucleotide sequence ID" value="NZ_BAABJG010000027.1"/>
</dbReference>
<proteinExistence type="inferred from homology"/>
<dbReference type="PANTHER" id="PTHR30126">
    <property type="entry name" value="HTH-TYPE TRANSCRIPTIONAL REGULATOR"/>
    <property type="match status" value="1"/>
</dbReference>
<dbReference type="SUPFAM" id="SSF46785">
    <property type="entry name" value="Winged helix' DNA-binding domain"/>
    <property type="match status" value="1"/>
</dbReference>
<evidence type="ECO:0000256" key="3">
    <source>
        <dbReference type="ARBA" id="ARBA00023125"/>
    </source>
</evidence>
<dbReference type="PANTHER" id="PTHR30126:SF64">
    <property type="entry name" value="HTH-TYPE TRANSCRIPTIONAL REGULATOR CITR"/>
    <property type="match status" value="1"/>
</dbReference>
<dbReference type="SUPFAM" id="SSF53850">
    <property type="entry name" value="Periplasmic binding protein-like II"/>
    <property type="match status" value="1"/>
</dbReference>
<dbReference type="InterPro" id="IPR036388">
    <property type="entry name" value="WH-like_DNA-bd_sf"/>
</dbReference>
<dbReference type="CDD" id="cd05466">
    <property type="entry name" value="PBP2_LTTR_substrate"/>
    <property type="match status" value="1"/>
</dbReference>
<dbReference type="Pfam" id="PF00126">
    <property type="entry name" value="HTH_1"/>
    <property type="match status" value="1"/>
</dbReference>
<evidence type="ECO:0000256" key="1">
    <source>
        <dbReference type="ARBA" id="ARBA00009437"/>
    </source>
</evidence>
<evidence type="ECO:0000313" key="6">
    <source>
        <dbReference type="EMBL" id="MFD1219008.1"/>
    </source>
</evidence>
<dbReference type="InterPro" id="IPR000847">
    <property type="entry name" value="LysR_HTH_N"/>
</dbReference>
<dbReference type="Proteomes" id="UP001597180">
    <property type="component" value="Unassembled WGS sequence"/>
</dbReference>
<sequence length="299" mass="33232">METNLEGLKVFLAVAKAGSFSKASEALFITQPAVSHSIKQLEEQLGGPLFFRTSRGVKLTVEGEVLLRYVDQAFQLLAEGERKLTEMHQMLGGVVHIGANDTICKHVLMPYLESFHNSYPQVKMHVTNRTTQETVKLLKEGKIDFGVVNLPIQDHQLTIRSWKPLHDIFVAGASYAELMKRPVTAAELALQPLIMLERDSSIRQYVERFFHGQQVRITPEFELGSMDLLIQFAKAGLGISCVTRQFVSDELASGELFPVLLEPEIPPRHIGIVTLKDVPLSIAATTMLDLCLKDGPAAQ</sequence>
<feature type="domain" description="HTH lysR-type" evidence="5">
    <location>
        <begin position="1"/>
        <end position="60"/>
    </location>
</feature>
<comment type="similarity">
    <text evidence="1">Belongs to the LysR transcriptional regulatory family.</text>
</comment>
<dbReference type="Gene3D" id="1.10.10.10">
    <property type="entry name" value="Winged helix-like DNA-binding domain superfamily/Winged helix DNA-binding domain"/>
    <property type="match status" value="1"/>
</dbReference>
<comment type="caution">
    <text evidence="6">The sequence shown here is derived from an EMBL/GenBank/DDBJ whole genome shotgun (WGS) entry which is preliminary data.</text>
</comment>
<reference evidence="7" key="1">
    <citation type="journal article" date="2019" name="Int. J. Syst. Evol. Microbiol.">
        <title>The Global Catalogue of Microorganisms (GCM) 10K type strain sequencing project: providing services to taxonomists for standard genome sequencing and annotation.</title>
        <authorList>
            <consortium name="The Broad Institute Genomics Platform"/>
            <consortium name="The Broad Institute Genome Sequencing Center for Infectious Disease"/>
            <person name="Wu L."/>
            <person name="Ma J."/>
        </authorList>
    </citation>
    <scope>NUCLEOTIDE SEQUENCE [LARGE SCALE GENOMIC DNA]</scope>
    <source>
        <strain evidence="7">CCUG 53270</strain>
    </source>
</reference>
<name>A0ABW3UDJ2_9BACL</name>
<keyword evidence="2" id="KW-0805">Transcription regulation</keyword>
<organism evidence="6 7">
    <name type="scientific">Paenibacillus vulneris</name>
    <dbReference type="NCBI Taxonomy" id="1133364"/>
    <lineage>
        <taxon>Bacteria</taxon>
        <taxon>Bacillati</taxon>
        <taxon>Bacillota</taxon>
        <taxon>Bacilli</taxon>
        <taxon>Bacillales</taxon>
        <taxon>Paenibacillaceae</taxon>
        <taxon>Paenibacillus</taxon>
    </lineage>
</organism>
<dbReference type="Gene3D" id="3.40.190.290">
    <property type="match status" value="1"/>
</dbReference>
<keyword evidence="7" id="KW-1185">Reference proteome</keyword>
<dbReference type="InterPro" id="IPR005119">
    <property type="entry name" value="LysR_subst-bd"/>
</dbReference>
<dbReference type="PRINTS" id="PR00039">
    <property type="entry name" value="HTHLYSR"/>
</dbReference>